<accession>A0A239F3B5</accession>
<dbReference type="RefSeq" id="WP_089355203.1">
    <property type="nucleotide sequence ID" value="NZ_FZPD01000001.1"/>
</dbReference>
<name>A0A239F3B5_EKHLU</name>
<dbReference type="AlphaFoldDB" id="A0A239F3B5"/>
<evidence type="ECO:0000313" key="2">
    <source>
        <dbReference type="Proteomes" id="UP000198393"/>
    </source>
</evidence>
<sequence>MIAEQLINYMVPPLKPNDDIARAKQWMDEFRVKELPVVNGSQLLGFVSEELLYDEEIMHPEVGAYPLMGQTCIVPSNSHYYDILKVQNEHRMDMVAVIKDQQFKGVVLISDILREFAKTAIVNAEGAIVTLQTSLNDYSLSEISRVVEMNGSTILGANIKPDLDDPALIEIVLRINHQDVNQIATGLSKSGYKVTSSFNTEDNSFDEKDRYGMLMKFLDP</sequence>
<evidence type="ECO:0000313" key="1">
    <source>
        <dbReference type="EMBL" id="SNS50662.1"/>
    </source>
</evidence>
<dbReference type="EMBL" id="FZPD01000001">
    <property type="protein sequence ID" value="SNS50662.1"/>
    <property type="molecule type" value="Genomic_DNA"/>
</dbReference>
<dbReference type="InterPro" id="IPR046342">
    <property type="entry name" value="CBS_dom_sf"/>
</dbReference>
<reference evidence="1 2" key="1">
    <citation type="submission" date="2017-06" db="EMBL/GenBank/DDBJ databases">
        <authorList>
            <person name="Kim H.J."/>
            <person name="Triplett B.A."/>
        </authorList>
    </citation>
    <scope>NUCLEOTIDE SEQUENCE [LARGE SCALE GENOMIC DNA]</scope>
    <source>
        <strain evidence="1 2">DSM 19307</strain>
    </source>
</reference>
<protein>
    <submittedName>
        <fullName evidence="1">CBS domain-containing protein</fullName>
    </submittedName>
</protein>
<dbReference type="OrthoDB" id="1523762at2"/>
<keyword evidence="2" id="KW-1185">Reference proteome</keyword>
<dbReference type="SUPFAM" id="SSF54631">
    <property type="entry name" value="CBS-domain pair"/>
    <property type="match status" value="1"/>
</dbReference>
<gene>
    <name evidence="1" type="ORF">SAMN05421640_0437</name>
</gene>
<organism evidence="1 2">
    <name type="scientific">Ekhidna lutea</name>
    <dbReference type="NCBI Taxonomy" id="447679"/>
    <lineage>
        <taxon>Bacteria</taxon>
        <taxon>Pseudomonadati</taxon>
        <taxon>Bacteroidota</taxon>
        <taxon>Cytophagia</taxon>
        <taxon>Cytophagales</taxon>
        <taxon>Reichenbachiellaceae</taxon>
        <taxon>Ekhidna</taxon>
    </lineage>
</organism>
<proteinExistence type="predicted"/>
<dbReference type="Gene3D" id="3.10.580.10">
    <property type="entry name" value="CBS-domain"/>
    <property type="match status" value="1"/>
</dbReference>
<dbReference type="Proteomes" id="UP000198393">
    <property type="component" value="Unassembled WGS sequence"/>
</dbReference>